<dbReference type="AlphaFoldDB" id="E4ZRT3"/>
<protein>
    <submittedName>
        <fullName evidence="1">Predicted protein</fullName>
    </submittedName>
</protein>
<reference evidence="2" key="1">
    <citation type="journal article" date="2011" name="Nat. Commun.">
        <title>Effector diversification within compartments of the Leptosphaeria maculans genome affected by Repeat-Induced Point mutations.</title>
        <authorList>
            <person name="Rouxel T."/>
            <person name="Grandaubert J."/>
            <person name="Hane J.K."/>
            <person name="Hoede C."/>
            <person name="van de Wouw A.P."/>
            <person name="Couloux A."/>
            <person name="Dominguez V."/>
            <person name="Anthouard V."/>
            <person name="Bally P."/>
            <person name="Bourras S."/>
            <person name="Cozijnsen A.J."/>
            <person name="Ciuffetti L.M."/>
            <person name="Degrave A."/>
            <person name="Dilmaghani A."/>
            <person name="Duret L."/>
            <person name="Fudal I."/>
            <person name="Goodwin S.B."/>
            <person name="Gout L."/>
            <person name="Glaser N."/>
            <person name="Linglin J."/>
            <person name="Kema G.H.J."/>
            <person name="Lapalu N."/>
            <person name="Lawrence C.B."/>
            <person name="May K."/>
            <person name="Meyer M."/>
            <person name="Ollivier B."/>
            <person name="Poulain J."/>
            <person name="Schoch C.L."/>
            <person name="Simon A."/>
            <person name="Spatafora J.W."/>
            <person name="Stachowiak A."/>
            <person name="Turgeon B.G."/>
            <person name="Tyler B.M."/>
            <person name="Vincent D."/>
            <person name="Weissenbach J."/>
            <person name="Amselem J."/>
            <person name="Quesneville H."/>
            <person name="Oliver R.P."/>
            <person name="Wincker P."/>
            <person name="Balesdent M.-H."/>
            <person name="Howlett B.J."/>
        </authorList>
    </citation>
    <scope>NUCLEOTIDE SEQUENCE [LARGE SCALE GENOMIC DNA]</scope>
    <source>
        <strain evidence="2">JN3 / isolate v23.1.3 / race Av1-4-5-6-7-8</strain>
    </source>
</reference>
<dbReference type="HOGENOM" id="CLU_3143373_0_0_1"/>
<name>E4ZRT3_LEPMJ</name>
<organism evidence="2">
    <name type="scientific">Leptosphaeria maculans (strain JN3 / isolate v23.1.3 / race Av1-4-5-6-7-8)</name>
    <name type="common">Blackleg fungus</name>
    <name type="synonym">Phoma lingam</name>
    <dbReference type="NCBI Taxonomy" id="985895"/>
    <lineage>
        <taxon>Eukaryota</taxon>
        <taxon>Fungi</taxon>
        <taxon>Dikarya</taxon>
        <taxon>Ascomycota</taxon>
        <taxon>Pezizomycotina</taxon>
        <taxon>Dothideomycetes</taxon>
        <taxon>Pleosporomycetidae</taxon>
        <taxon>Pleosporales</taxon>
        <taxon>Pleosporineae</taxon>
        <taxon>Leptosphaeriaceae</taxon>
        <taxon>Plenodomus</taxon>
        <taxon>Plenodomus lingam/Leptosphaeria maculans species complex</taxon>
    </lineage>
</organism>
<evidence type="ECO:0000313" key="2">
    <source>
        <dbReference type="Proteomes" id="UP000002668"/>
    </source>
</evidence>
<evidence type="ECO:0000313" key="1">
    <source>
        <dbReference type="EMBL" id="CBX93930.1"/>
    </source>
</evidence>
<accession>E4ZRT3</accession>
<dbReference type="VEuPathDB" id="FungiDB:LEMA_uP036040.1"/>
<dbReference type="Proteomes" id="UP000002668">
    <property type="component" value="Genome"/>
</dbReference>
<gene>
    <name evidence="1" type="ORF">LEMA_uP036040.1</name>
</gene>
<sequence length="49" mass="4894">MGASMQDSLLTFEPCATSSGLAGAIQPGANQWTIHSAVASITSPSQSDA</sequence>
<dbReference type="EMBL" id="FP929116">
    <property type="protein sequence ID" value="CBX93930.1"/>
    <property type="molecule type" value="Genomic_DNA"/>
</dbReference>
<dbReference type="InParanoid" id="E4ZRT3"/>
<proteinExistence type="predicted"/>
<keyword evidence="2" id="KW-1185">Reference proteome</keyword>